<sequence length="567" mass="60604">MAVVSGSHASIDDTVISENVASNEGGGVFVSASTCRMDNSTLRANAALVDGGGVFVSGNLSMLTMTQVNILSNTAMLAGGGMAMELEAMVAQVEVKQVIFDGNHAGTNGGCMLVNAATQLRVGNSSFENCTASVGGAVFLQELPNSTELVMDNLQFAENHGSSNVSSNVFWEWSAGRDVPQCTNCTTSTSEPVLRSSPVKFVVWQRGEETEIMANVSSGEKASDPISYVAIDAYDQVVVAENSVSVYASDAEDGLLLSGQTGVLYSLDSGAVFTDLVLTGTPGKSYTFVLRPEASGWTGITLGVELLPCKAGEVHTAKDTCRMCEENYLKFDNSSIECTSCDDYDGIQCHGGASYEIKQGHWIAPNAKYCSSGVHEDTAEQCLLDRLYKCQFKEACTTEGEAQREGIGVEAVADIEVCNWQRYSSGVLCGSYLVLKCGDGFYGDPTLKECASCPSAAVVVSQVIFISLLITLIIILLFYMFFNNGSGEEERTRFAALATSRATIINTDSGIALLRINQARTAMGIFLGYIQVQLLPLNLSDEKQIFFVCPPGISWCILCQKFSGCKR</sequence>
<evidence type="ECO:0000256" key="1">
    <source>
        <dbReference type="SAM" id="Phobius"/>
    </source>
</evidence>
<organism evidence="2 3">
    <name type="scientific">Cymbomonas tetramitiformis</name>
    <dbReference type="NCBI Taxonomy" id="36881"/>
    <lineage>
        <taxon>Eukaryota</taxon>
        <taxon>Viridiplantae</taxon>
        <taxon>Chlorophyta</taxon>
        <taxon>Pyramimonadophyceae</taxon>
        <taxon>Pyramimonadales</taxon>
        <taxon>Pyramimonadaceae</taxon>
        <taxon>Cymbomonas</taxon>
    </lineage>
</organism>
<evidence type="ECO:0000313" key="2">
    <source>
        <dbReference type="EMBL" id="KAK3254053.1"/>
    </source>
</evidence>
<gene>
    <name evidence="2" type="ORF">CYMTET_36715</name>
</gene>
<proteinExistence type="predicted"/>
<keyword evidence="1" id="KW-0812">Transmembrane</keyword>
<evidence type="ECO:0000313" key="3">
    <source>
        <dbReference type="Proteomes" id="UP001190700"/>
    </source>
</evidence>
<dbReference type="AlphaFoldDB" id="A0AAE0CFF8"/>
<keyword evidence="1" id="KW-1133">Transmembrane helix</keyword>
<keyword evidence="3" id="KW-1185">Reference proteome</keyword>
<name>A0AAE0CFF8_9CHLO</name>
<dbReference type="SUPFAM" id="SSF51126">
    <property type="entry name" value="Pectin lyase-like"/>
    <property type="match status" value="1"/>
</dbReference>
<dbReference type="Proteomes" id="UP001190700">
    <property type="component" value="Unassembled WGS sequence"/>
</dbReference>
<dbReference type="EMBL" id="LGRX02024230">
    <property type="protein sequence ID" value="KAK3254053.1"/>
    <property type="molecule type" value="Genomic_DNA"/>
</dbReference>
<dbReference type="PANTHER" id="PTHR11319">
    <property type="entry name" value="G PROTEIN-COUPLED RECEPTOR-RELATED"/>
    <property type="match status" value="1"/>
</dbReference>
<dbReference type="PANTHER" id="PTHR11319:SF35">
    <property type="entry name" value="OUTER MEMBRANE PROTEIN PMPC-RELATED"/>
    <property type="match status" value="1"/>
</dbReference>
<feature type="transmembrane region" description="Helical" evidence="1">
    <location>
        <begin position="456"/>
        <end position="482"/>
    </location>
</feature>
<comment type="caution">
    <text evidence="2">The sequence shown here is derived from an EMBL/GenBank/DDBJ whole genome shotgun (WGS) entry which is preliminary data.</text>
</comment>
<accession>A0AAE0CFF8</accession>
<protein>
    <submittedName>
        <fullName evidence="2">Uncharacterized protein</fullName>
    </submittedName>
</protein>
<reference evidence="2 3" key="1">
    <citation type="journal article" date="2015" name="Genome Biol. Evol.">
        <title>Comparative Genomics of a Bacterivorous Green Alga Reveals Evolutionary Causalities and Consequences of Phago-Mixotrophic Mode of Nutrition.</title>
        <authorList>
            <person name="Burns J.A."/>
            <person name="Paasch A."/>
            <person name="Narechania A."/>
            <person name="Kim E."/>
        </authorList>
    </citation>
    <scope>NUCLEOTIDE SEQUENCE [LARGE SCALE GENOMIC DNA]</scope>
    <source>
        <strain evidence="2 3">PLY_AMNH</strain>
    </source>
</reference>
<keyword evidence="1" id="KW-0472">Membrane</keyword>
<dbReference type="InterPro" id="IPR011050">
    <property type="entry name" value="Pectin_lyase_fold/virulence"/>
</dbReference>